<organism evidence="3 4">
    <name type="scientific">Joostella atrarenae</name>
    <dbReference type="NCBI Taxonomy" id="679257"/>
    <lineage>
        <taxon>Bacteria</taxon>
        <taxon>Pseudomonadati</taxon>
        <taxon>Bacteroidota</taxon>
        <taxon>Flavobacteriia</taxon>
        <taxon>Flavobacteriales</taxon>
        <taxon>Flavobacteriaceae</taxon>
        <taxon>Joostella</taxon>
    </lineage>
</organism>
<evidence type="ECO:0000259" key="2">
    <source>
        <dbReference type="Pfam" id="PF13449"/>
    </source>
</evidence>
<dbReference type="Proteomes" id="UP000829517">
    <property type="component" value="Unassembled WGS sequence"/>
</dbReference>
<feature type="domain" description="Phytase-like" evidence="2">
    <location>
        <begin position="50"/>
        <end position="349"/>
    </location>
</feature>
<gene>
    <name evidence="3" type="ORF">JM658_02055</name>
</gene>
<dbReference type="Pfam" id="PF13449">
    <property type="entry name" value="Phytase-like"/>
    <property type="match status" value="1"/>
</dbReference>
<dbReference type="PANTHER" id="PTHR37957:SF1">
    <property type="entry name" value="PHYTASE-LIKE DOMAIN-CONTAINING PROTEIN"/>
    <property type="match status" value="1"/>
</dbReference>
<keyword evidence="4" id="KW-1185">Reference proteome</keyword>
<comment type="caution">
    <text evidence="3">The sequence shown here is derived from an EMBL/GenBank/DDBJ whole genome shotgun (WGS) entry which is preliminary data.</text>
</comment>
<proteinExistence type="predicted"/>
<accession>A0ABS9IZJ5</accession>
<dbReference type="PANTHER" id="PTHR37957">
    <property type="entry name" value="BLR7070 PROTEIN"/>
    <property type="match status" value="1"/>
</dbReference>
<evidence type="ECO:0000256" key="1">
    <source>
        <dbReference type="SAM" id="SignalP"/>
    </source>
</evidence>
<dbReference type="RefSeq" id="WP_236957563.1">
    <property type="nucleotide sequence ID" value="NZ_JAETXX010000001.1"/>
</dbReference>
<reference evidence="3 4" key="1">
    <citation type="submission" date="2021-01" db="EMBL/GenBank/DDBJ databases">
        <title>Genome sequencing of Joostella atrarenae M1-2 (= KCTC 23194).</title>
        <authorList>
            <person name="Zakaria M.R."/>
            <person name="Lam M.Q."/>
            <person name="Chong C.S."/>
        </authorList>
    </citation>
    <scope>NUCLEOTIDE SEQUENCE [LARGE SCALE GENOMIC DNA]</scope>
    <source>
        <strain evidence="3 4">M1-2</strain>
    </source>
</reference>
<keyword evidence="1" id="KW-0732">Signal</keyword>
<protein>
    <submittedName>
        <fullName evidence="3">Esterase-like activity of phytase family protein</fullName>
    </submittedName>
</protein>
<dbReference type="InterPro" id="IPR027372">
    <property type="entry name" value="Phytase-like_dom"/>
</dbReference>
<dbReference type="PROSITE" id="PS51257">
    <property type="entry name" value="PROKAR_LIPOPROTEIN"/>
    <property type="match status" value="1"/>
</dbReference>
<name>A0ABS9IZJ5_9FLAO</name>
<feature type="chain" id="PRO_5047489174" evidence="1">
    <location>
        <begin position="23"/>
        <end position="366"/>
    </location>
</feature>
<evidence type="ECO:0000313" key="4">
    <source>
        <dbReference type="Proteomes" id="UP000829517"/>
    </source>
</evidence>
<feature type="signal peptide" evidence="1">
    <location>
        <begin position="1"/>
        <end position="22"/>
    </location>
</feature>
<sequence>MMRIRNILFTCFIALLASCSSVKNKPTADTKLKFLDEYIFPASVVIADAEVGGLSGIDNYKDKYLLVCDDSRNPRFYTAEININNKKIDTVIFTDVTFFKPDDPFTETTFLDLESILYHPEEDAVLVSSEGSINTSRDPSIFKVTVDGSFVNSYEIPSYFYAESEAKPRHNGLFEGLTKSVDNNGFWVGTELPLETDGEEPTTKENYSPVRITYYDWKSEKPKFQFIYPLDKIEKAPKGDFAVNGLSDLFAISDKKFLVLERSYSSGWGDESNGLKIYEVDASKSENTLDTHNLAENRLKPVSKKLAFDLESIRKGLQENTIDNIEGICYGPTLPNGNKTLILISDNNFNSLNPQINQFLLFEIVK</sequence>
<dbReference type="EMBL" id="JAETXX010000001">
    <property type="protein sequence ID" value="MCF8713596.1"/>
    <property type="molecule type" value="Genomic_DNA"/>
</dbReference>
<evidence type="ECO:0000313" key="3">
    <source>
        <dbReference type="EMBL" id="MCF8713596.1"/>
    </source>
</evidence>